<sequence>MQTIIHAFYINVYYPVEIFGRSIIGFTNVRNTCAVYQNIVFADLFKNFFYLLLVTYIAIFCNRITTISFYFISNFFCIGNI</sequence>
<dbReference type="AlphaFoldDB" id="A0A1J5THM3"/>
<keyword evidence="1" id="KW-1133">Transmembrane helix</keyword>
<proteinExistence type="predicted"/>
<comment type="caution">
    <text evidence="2">The sequence shown here is derived from an EMBL/GenBank/DDBJ whole genome shotgun (WGS) entry which is preliminary data.</text>
</comment>
<organism evidence="2">
    <name type="scientific">mine drainage metagenome</name>
    <dbReference type="NCBI Taxonomy" id="410659"/>
    <lineage>
        <taxon>unclassified sequences</taxon>
        <taxon>metagenomes</taxon>
        <taxon>ecological metagenomes</taxon>
    </lineage>
</organism>
<reference evidence="2" key="1">
    <citation type="submission" date="2016-10" db="EMBL/GenBank/DDBJ databases">
        <title>Sequence of Gallionella enrichment culture.</title>
        <authorList>
            <person name="Poehlein A."/>
            <person name="Muehling M."/>
            <person name="Daniel R."/>
        </authorList>
    </citation>
    <scope>NUCLEOTIDE SEQUENCE</scope>
</reference>
<keyword evidence="1" id="KW-0812">Transmembrane</keyword>
<evidence type="ECO:0000313" key="2">
    <source>
        <dbReference type="EMBL" id="OIR13212.1"/>
    </source>
</evidence>
<feature type="transmembrane region" description="Helical" evidence="1">
    <location>
        <begin position="48"/>
        <end position="72"/>
    </location>
</feature>
<evidence type="ECO:0000256" key="1">
    <source>
        <dbReference type="SAM" id="Phobius"/>
    </source>
</evidence>
<dbReference type="EMBL" id="MLJW01000015">
    <property type="protein sequence ID" value="OIR13212.1"/>
    <property type="molecule type" value="Genomic_DNA"/>
</dbReference>
<gene>
    <name evidence="2" type="ORF">GALL_55970</name>
</gene>
<accession>A0A1J5THM3</accession>
<name>A0A1J5THM3_9ZZZZ</name>
<keyword evidence="1" id="KW-0472">Membrane</keyword>
<protein>
    <submittedName>
        <fullName evidence="2">Uncharacterized protein</fullName>
    </submittedName>
</protein>